<dbReference type="EMBL" id="BLXT01000273">
    <property type="protein sequence ID" value="GFN75544.1"/>
    <property type="molecule type" value="Genomic_DNA"/>
</dbReference>
<evidence type="ECO:0000313" key="2">
    <source>
        <dbReference type="Proteomes" id="UP000735302"/>
    </source>
</evidence>
<reference evidence="1 2" key="1">
    <citation type="journal article" date="2021" name="Elife">
        <title>Chloroplast acquisition without the gene transfer in kleptoplastic sea slugs, Plakobranchus ocellatus.</title>
        <authorList>
            <person name="Maeda T."/>
            <person name="Takahashi S."/>
            <person name="Yoshida T."/>
            <person name="Shimamura S."/>
            <person name="Takaki Y."/>
            <person name="Nagai Y."/>
            <person name="Toyoda A."/>
            <person name="Suzuki Y."/>
            <person name="Arimoto A."/>
            <person name="Ishii H."/>
            <person name="Satoh N."/>
            <person name="Nishiyama T."/>
            <person name="Hasebe M."/>
            <person name="Maruyama T."/>
            <person name="Minagawa J."/>
            <person name="Obokata J."/>
            <person name="Shigenobu S."/>
        </authorList>
    </citation>
    <scope>NUCLEOTIDE SEQUENCE [LARGE SCALE GENOMIC DNA]</scope>
</reference>
<accession>A0AAV3XXM3</accession>
<dbReference type="Proteomes" id="UP000735302">
    <property type="component" value="Unassembled WGS sequence"/>
</dbReference>
<gene>
    <name evidence="1" type="ORF">PoB_000205000</name>
</gene>
<proteinExistence type="predicted"/>
<dbReference type="AlphaFoldDB" id="A0AAV3XXM3"/>
<comment type="caution">
    <text evidence="1">The sequence shown here is derived from an EMBL/GenBank/DDBJ whole genome shotgun (WGS) entry which is preliminary data.</text>
</comment>
<name>A0AAV3XXM3_9GAST</name>
<evidence type="ECO:0000313" key="1">
    <source>
        <dbReference type="EMBL" id="GFN75544.1"/>
    </source>
</evidence>
<organism evidence="1 2">
    <name type="scientific">Plakobranchus ocellatus</name>
    <dbReference type="NCBI Taxonomy" id="259542"/>
    <lineage>
        <taxon>Eukaryota</taxon>
        <taxon>Metazoa</taxon>
        <taxon>Spiralia</taxon>
        <taxon>Lophotrochozoa</taxon>
        <taxon>Mollusca</taxon>
        <taxon>Gastropoda</taxon>
        <taxon>Heterobranchia</taxon>
        <taxon>Euthyneura</taxon>
        <taxon>Panpulmonata</taxon>
        <taxon>Sacoglossa</taxon>
        <taxon>Placobranchoidea</taxon>
        <taxon>Plakobranchidae</taxon>
        <taxon>Plakobranchus</taxon>
    </lineage>
</organism>
<sequence>MGTQYNADFVDFRIPLTTEKTKRRFESIVISPNLRFVCGTRTDLEPNQPYNRRQDEGRVRCPDPVTFCGSWPGMSNDQIQRPSGKIRPNNERFNHLMPCHSEKMTEDLSDKEQLKGCLHGKVQNVDRSTVEEAVWAVWSALS</sequence>
<protein>
    <submittedName>
        <fullName evidence="1">Uncharacterized protein</fullName>
    </submittedName>
</protein>
<keyword evidence="2" id="KW-1185">Reference proteome</keyword>